<gene>
    <name evidence="1" type="ORF">PEVE_00012767</name>
</gene>
<feature type="non-terminal residue" evidence="1">
    <location>
        <position position="65"/>
    </location>
</feature>
<evidence type="ECO:0000313" key="1">
    <source>
        <dbReference type="EMBL" id="CAH3180160.1"/>
    </source>
</evidence>
<keyword evidence="2" id="KW-1185">Reference proteome</keyword>
<evidence type="ECO:0000313" key="2">
    <source>
        <dbReference type="Proteomes" id="UP001159427"/>
    </source>
</evidence>
<sequence>YFFQFCFQVELEQALDPLKTCKSSRPDNPVRASLKALLWNFSRETMSFTWKGHHTGAAYSSIGLT</sequence>
<dbReference type="Proteomes" id="UP001159427">
    <property type="component" value="Unassembled WGS sequence"/>
</dbReference>
<reference evidence="1 2" key="1">
    <citation type="submission" date="2022-05" db="EMBL/GenBank/DDBJ databases">
        <authorList>
            <consortium name="Genoscope - CEA"/>
            <person name="William W."/>
        </authorList>
    </citation>
    <scope>NUCLEOTIDE SEQUENCE [LARGE SCALE GENOMIC DNA]</scope>
</reference>
<name>A0ABN8RPU9_9CNID</name>
<organism evidence="1 2">
    <name type="scientific">Porites evermanni</name>
    <dbReference type="NCBI Taxonomy" id="104178"/>
    <lineage>
        <taxon>Eukaryota</taxon>
        <taxon>Metazoa</taxon>
        <taxon>Cnidaria</taxon>
        <taxon>Anthozoa</taxon>
        <taxon>Hexacorallia</taxon>
        <taxon>Scleractinia</taxon>
        <taxon>Fungiina</taxon>
        <taxon>Poritidae</taxon>
        <taxon>Porites</taxon>
    </lineage>
</organism>
<accession>A0ABN8RPU9</accession>
<proteinExistence type="predicted"/>
<protein>
    <submittedName>
        <fullName evidence="1">Uncharacterized protein</fullName>
    </submittedName>
</protein>
<feature type="non-terminal residue" evidence="1">
    <location>
        <position position="1"/>
    </location>
</feature>
<comment type="caution">
    <text evidence="1">The sequence shown here is derived from an EMBL/GenBank/DDBJ whole genome shotgun (WGS) entry which is preliminary data.</text>
</comment>
<dbReference type="EMBL" id="CALNXI010001944">
    <property type="protein sequence ID" value="CAH3180160.1"/>
    <property type="molecule type" value="Genomic_DNA"/>
</dbReference>